<gene>
    <name evidence="2" type="ORF">SAMN05216564_1191</name>
</gene>
<evidence type="ECO:0000313" key="3">
    <source>
        <dbReference type="Proteomes" id="UP000199079"/>
    </source>
</evidence>
<accession>A0A1H3P3W7</accession>
<keyword evidence="3" id="KW-1185">Reference proteome</keyword>
<evidence type="ECO:0000256" key="1">
    <source>
        <dbReference type="SAM" id="MobiDB-lite"/>
    </source>
</evidence>
<dbReference type="AlphaFoldDB" id="A0A1H3P3W7"/>
<organism evidence="2 3">
    <name type="scientific">Halopenitus persicus</name>
    <dbReference type="NCBI Taxonomy" id="1048396"/>
    <lineage>
        <taxon>Archaea</taxon>
        <taxon>Methanobacteriati</taxon>
        <taxon>Methanobacteriota</taxon>
        <taxon>Stenosarchaea group</taxon>
        <taxon>Halobacteria</taxon>
        <taxon>Halobacteriales</taxon>
        <taxon>Haloferacaceae</taxon>
        <taxon>Halopenitus</taxon>
    </lineage>
</organism>
<reference evidence="3" key="1">
    <citation type="submission" date="2016-10" db="EMBL/GenBank/DDBJ databases">
        <authorList>
            <person name="Varghese N."/>
            <person name="Submissions S."/>
        </authorList>
    </citation>
    <scope>NUCLEOTIDE SEQUENCE [LARGE SCALE GENOMIC DNA]</scope>
    <source>
        <strain evidence="3">DC30,IBRC 10041,KCTC 4046</strain>
    </source>
</reference>
<dbReference type="Proteomes" id="UP000199079">
    <property type="component" value="Unassembled WGS sequence"/>
</dbReference>
<dbReference type="EMBL" id="FNPC01000019">
    <property type="protein sequence ID" value="SDY95673.1"/>
    <property type="molecule type" value="Genomic_DNA"/>
</dbReference>
<sequence>MSRTHQDEFAEFICTKFANARRRGGHFSEVDPAQDPGRFDERVPLE</sequence>
<protein>
    <submittedName>
        <fullName evidence="2">Uncharacterized protein</fullName>
    </submittedName>
</protein>
<name>A0A1H3P3W7_9EURY</name>
<proteinExistence type="predicted"/>
<evidence type="ECO:0000313" key="2">
    <source>
        <dbReference type="EMBL" id="SDY95673.1"/>
    </source>
</evidence>
<feature type="compositionally biased region" description="Basic and acidic residues" evidence="1">
    <location>
        <begin position="37"/>
        <end position="46"/>
    </location>
</feature>
<feature type="region of interest" description="Disordered" evidence="1">
    <location>
        <begin position="23"/>
        <end position="46"/>
    </location>
</feature>